<keyword evidence="1" id="KW-0378">Hydrolase</keyword>
<dbReference type="InterPro" id="IPR010247">
    <property type="entry name" value="HutG_amidohyd"/>
</dbReference>
<name>A0ABT5YJM6_9PROT</name>
<dbReference type="GO" id="GO:0050129">
    <property type="term" value="F:N-formylglutamate deformylase activity"/>
    <property type="evidence" value="ECO:0007669"/>
    <property type="project" value="UniProtKB-EC"/>
</dbReference>
<dbReference type="Proteomes" id="UP001215503">
    <property type="component" value="Unassembled WGS sequence"/>
</dbReference>
<organism evidence="1 2">
    <name type="scientific">Aquibaculum arenosum</name>
    <dbReference type="NCBI Taxonomy" id="3032591"/>
    <lineage>
        <taxon>Bacteria</taxon>
        <taxon>Pseudomonadati</taxon>
        <taxon>Pseudomonadota</taxon>
        <taxon>Alphaproteobacteria</taxon>
        <taxon>Rhodospirillales</taxon>
        <taxon>Rhodovibrionaceae</taxon>
        <taxon>Aquibaculum</taxon>
    </lineage>
</organism>
<gene>
    <name evidence="1" type="primary">hutG</name>
    <name evidence="1" type="ORF">P2G67_04050</name>
</gene>
<sequence length="264" mass="29002">MEAFRFKAGPAPLLVSMPHVGTHVPEQIAARMTADALTLPDTDWHVDQLYDFLDDLGANILTATHSRYVIDLNRHPEGRPLYPGASNTELCPTTSFANAPLYRPGQAPDENEVAERRRLYWQPYHDRLAACLAALQAEHGRVLLWDAHSICSRVPRFFEGQLPDLNIGSGGGVTAAPSVIDAVAEVARDPEYGHVVDGRFKGGYITRHYGQPEQGLHAVQLELSWATYMDEAPPFAFRDDLAAGIRPVLRRMVEAGLGALEAVG</sequence>
<evidence type="ECO:0000313" key="1">
    <source>
        <dbReference type="EMBL" id="MDF2095143.1"/>
    </source>
</evidence>
<reference evidence="1 2" key="1">
    <citation type="submission" date="2023-03" db="EMBL/GenBank/DDBJ databases">
        <title>Fodinicurvata sp. CAU 1616 isolated from sea sendiment.</title>
        <authorList>
            <person name="Kim W."/>
        </authorList>
    </citation>
    <scope>NUCLEOTIDE SEQUENCE [LARGE SCALE GENOMIC DNA]</scope>
    <source>
        <strain evidence="1 2">CAU 1616</strain>
    </source>
</reference>
<comment type="caution">
    <text evidence="1">The sequence shown here is derived from an EMBL/GenBank/DDBJ whole genome shotgun (WGS) entry which is preliminary data.</text>
</comment>
<dbReference type="RefSeq" id="WP_275820285.1">
    <property type="nucleotide sequence ID" value="NZ_JARHUD010000002.1"/>
</dbReference>
<dbReference type="EC" id="3.5.1.68" evidence="1"/>
<keyword evidence="2" id="KW-1185">Reference proteome</keyword>
<evidence type="ECO:0000313" key="2">
    <source>
        <dbReference type="Proteomes" id="UP001215503"/>
    </source>
</evidence>
<dbReference type="InterPro" id="IPR007709">
    <property type="entry name" value="N-FG_amidohydro"/>
</dbReference>
<dbReference type="SUPFAM" id="SSF53187">
    <property type="entry name" value="Zn-dependent exopeptidases"/>
    <property type="match status" value="1"/>
</dbReference>
<dbReference type="Gene3D" id="3.40.630.40">
    <property type="entry name" value="Zn-dependent exopeptidases"/>
    <property type="match status" value="1"/>
</dbReference>
<protein>
    <submittedName>
        <fullName evidence="1">N-formylglutamate deformylase</fullName>
        <ecNumber evidence="1">3.5.1.68</ecNumber>
    </submittedName>
</protein>
<dbReference type="NCBIfam" id="TIGR02017">
    <property type="entry name" value="hutG_amidohyd"/>
    <property type="match status" value="1"/>
</dbReference>
<proteinExistence type="predicted"/>
<dbReference type="EMBL" id="JARHUD010000002">
    <property type="protein sequence ID" value="MDF2095143.1"/>
    <property type="molecule type" value="Genomic_DNA"/>
</dbReference>
<accession>A0ABT5YJM6</accession>
<dbReference type="Pfam" id="PF05013">
    <property type="entry name" value="FGase"/>
    <property type="match status" value="1"/>
</dbReference>